<evidence type="ECO:0000259" key="3">
    <source>
        <dbReference type="Pfam" id="PF06588"/>
    </source>
</evidence>
<dbReference type="EMBL" id="BMAT01006091">
    <property type="protein sequence ID" value="GFS06019.1"/>
    <property type="molecule type" value="Genomic_DNA"/>
</dbReference>
<evidence type="ECO:0000259" key="4">
    <source>
        <dbReference type="Pfam" id="PF24981"/>
    </source>
</evidence>
<dbReference type="InterPro" id="IPR010565">
    <property type="entry name" value="Muskelin_N"/>
</dbReference>
<keyword evidence="1" id="KW-0880">Kelch repeat</keyword>
<protein>
    <submittedName>
        <fullName evidence="5">Muskelin</fullName>
    </submittedName>
</protein>
<dbReference type="PROSITE" id="PS50896">
    <property type="entry name" value="LISH"/>
    <property type="match status" value="1"/>
</dbReference>
<gene>
    <name evidence="5" type="ORF">ElyMa_002953800</name>
</gene>
<feature type="domain" description="Attractin/MKLN-like beta-propeller" evidence="4">
    <location>
        <begin position="253"/>
        <end position="461"/>
    </location>
</feature>
<dbReference type="GO" id="GO:0005737">
    <property type="term" value="C:cytoplasm"/>
    <property type="evidence" value="ECO:0007669"/>
    <property type="project" value="TreeGrafter"/>
</dbReference>
<dbReference type="Proteomes" id="UP000762676">
    <property type="component" value="Unassembled WGS sequence"/>
</dbReference>
<dbReference type="SUPFAM" id="SSF117281">
    <property type="entry name" value="Kelch motif"/>
    <property type="match status" value="1"/>
</dbReference>
<organism evidence="5 6">
    <name type="scientific">Elysia marginata</name>
    <dbReference type="NCBI Taxonomy" id="1093978"/>
    <lineage>
        <taxon>Eukaryota</taxon>
        <taxon>Metazoa</taxon>
        <taxon>Spiralia</taxon>
        <taxon>Lophotrochozoa</taxon>
        <taxon>Mollusca</taxon>
        <taxon>Gastropoda</taxon>
        <taxon>Heterobranchia</taxon>
        <taxon>Euthyneura</taxon>
        <taxon>Panpulmonata</taxon>
        <taxon>Sacoglossa</taxon>
        <taxon>Placobranchoidea</taxon>
        <taxon>Plakobranchidae</taxon>
        <taxon>Elysia</taxon>
    </lineage>
</organism>
<dbReference type="InterPro" id="IPR015915">
    <property type="entry name" value="Kelch-typ_b-propeller"/>
</dbReference>
<dbReference type="InterPro" id="IPR006594">
    <property type="entry name" value="LisH"/>
</dbReference>
<name>A0AAV4I6L9_9GAST</name>
<dbReference type="Pfam" id="PF24981">
    <property type="entry name" value="Beta-prop_ATRN-LZTR1"/>
    <property type="match status" value="1"/>
</dbReference>
<reference evidence="5 6" key="1">
    <citation type="journal article" date="2021" name="Elife">
        <title>Chloroplast acquisition without the gene transfer in kleptoplastic sea slugs, Plakobranchus ocellatus.</title>
        <authorList>
            <person name="Maeda T."/>
            <person name="Takahashi S."/>
            <person name="Yoshida T."/>
            <person name="Shimamura S."/>
            <person name="Takaki Y."/>
            <person name="Nagai Y."/>
            <person name="Toyoda A."/>
            <person name="Suzuki Y."/>
            <person name="Arimoto A."/>
            <person name="Ishii H."/>
            <person name="Satoh N."/>
            <person name="Nishiyama T."/>
            <person name="Hasebe M."/>
            <person name="Maruyama T."/>
            <person name="Minagawa J."/>
            <person name="Obokata J."/>
            <person name="Shigenobu S."/>
        </authorList>
    </citation>
    <scope>NUCLEOTIDE SEQUENCE [LARGE SCALE GENOMIC DNA]</scope>
</reference>
<evidence type="ECO:0000313" key="5">
    <source>
        <dbReference type="EMBL" id="GFS06019.1"/>
    </source>
</evidence>
<evidence type="ECO:0000313" key="6">
    <source>
        <dbReference type="Proteomes" id="UP000762676"/>
    </source>
</evidence>
<sequence>MEEGESVKKNILLAATNSASLLKPSNRNEHVRKLQFVVTKWSSSSYSPELEKPAIVRSILFGKYEKTHVCNLRKFKIYGGLTENHMIELYDGGLKNDHVPETFLLRHEIEGNPFPCRYIKIEPLQAWGANFNFSIWYVELWGNDSWDDVKLCMNWYNTYREKEAIRLCLKHFRQRGYTEAFRELNARTSISLEHPLITQLHTILVINGDFKACEDFVIQARNEGMFDQFLCQQEYDSEWTALEPINAKRPDSTSDTRPGMRGGHQMCIDVLAETIYMFGGWDGNRDLADLWSYHLPSQTWVCLSQDTEKDGGPSARSCHKMCLDYEKKQIFTLGRYLDQNVRSPERLKCDFHMYDIESHQWTFITEDTAAMGGPRLIFDHQMVIDIENQTIYVFGGRVLTSPSSSENERAPEMLFSGLYSFHIPSNTWTLLIDDCPTLRSRIGHSMLFHPVRRVLYIFAGQRSKDYLNDFLSYHVDTKEVKVVSDGKSKDSCQAGFTQRATLDPELNEIYVFSGLSRDKEKRDNVKNSFWVYDIIHYLFGGNPGKESLPRLRLDDFWSLKLSRPSLDDLLRRCRCLIRKQQFLEMTTQEPLKAMSFLQNEVADMVDHTDPKETKEFQLLTSSLFPCPSFDDEEEPNSYNPVLQDMDPNFRNRTNLFNKLVAFFPDSMTQPKENLVDLVPLL</sequence>
<dbReference type="PANTHER" id="PTHR15526:SF5">
    <property type="entry name" value="MUSKELIN"/>
    <property type="match status" value="1"/>
</dbReference>
<comment type="caution">
    <text evidence="5">The sequence shown here is derived from an EMBL/GenBank/DDBJ whole genome shotgun (WGS) entry which is preliminary data.</text>
</comment>
<accession>A0AAV4I6L9</accession>
<keyword evidence="2" id="KW-0677">Repeat</keyword>
<dbReference type="Gene3D" id="2.60.120.260">
    <property type="entry name" value="Galactose-binding domain-like"/>
    <property type="match status" value="1"/>
</dbReference>
<dbReference type="InterPro" id="IPR052456">
    <property type="entry name" value="CTLH_complex_component"/>
</dbReference>
<dbReference type="InterPro" id="IPR056737">
    <property type="entry name" value="Beta-prop_ATRN-MKLN-like"/>
</dbReference>
<dbReference type="Pfam" id="PF06588">
    <property type="entry name" value="Muskelin_N"/>
    <property type="match status" value="1"/>
</dbReference>
<dbReference type="PANTHER" id="PTHR15526">
    <property type="entry name" value="MUSKELIN"/>
    <property type="match status" value="1"/>
</dbReference>
<dbReference type="AlphaFoldDB" id="A0AAV4I6L9"/>
<proteinExistence type="predicted"/>
<keyword evidence="6" id="KW-1185">Reference proteome</keyword>
<evidence type="ECO:0000256" key="1">
    <source>
        <dbReference type="ARBA" id="ARBA00022441"/>
    </source>
</evidence>
<feature type="domain" description="Muskelin N-terminal" evidence="3">
    <location>
        <begin position="40"/>
        <end position="195"/>
    </location>
</feature>
<dbReference type="Gene3D" id="2.120.10.80">
    <property type="entry name" value="Kelch-type beta propeller"/>
    <property type="match status" value="1"/>
</dbReference>
<evidence type="ECO:0000256" key="2">
    <source>
        <dbReference type="ARBA" id="ARBA00022737"/>
    </source>
</evidence>